<dbReference type="EMBL" id="JADGMS010000009">
    <property type="protein sequence ID" value="KAF9675186.1"/>
    <property type="molecule type" value="Genomic_DNA"/>
</dbReference>
<dbReference type="OrthoDB" id="1725411at2759"/>
<sequence length="394" mass="45011">MLSRPPKSQTLLLPLILMASSSNPPPSEQDFPTEDLPPLAQEMILNHTLNKQAKDKLFSLQDHLLLNYDMSSLCFQSLGIHPKYHFIHLFTFKPSGLFPKELYFFLWYFCHLYHIAIEFPTDFFLSSLLRTSWLADSWHYILKFLTWFHNPTQWISLLQHEKSQWPHPQPCWIEVYQSTSQAKPFKASTDNLVMSFPQATLYKTHPYSLYEQPLTSLQELRTMQKTVAQIQKTIRELLEEKRRYFQLISIIHSESSIYRGAKETEIWSENLKFSAHFLDSKYHLEIFPATRPISGLLSGSTSTQSNPTRVIFSATSTGNESFSLPSIHLLSLPSLAPPSPSPIAALAVSNTDVLMKSPLLLSYLYLYGSSPDNSSNNTTPNAKTSDFCVAIPVA</sequence>
<organism evidence="2 3">
    <name type="scientific">Salix dunnii</name>
    <dbReference type="NCBI Taxonomy" id="1413687"/>
    <lineage>
        <taxon>Eukaryota</taxon>
        <taxon>Viridiplantae</taxon>
        <taxon>Streptophyta</taxon>
        <taxon>Embryophyta</taxon>
        <taxon>Tracheophyta</taxon>
        <taxon>Spermatophyta</taxon>
        <taxon>Magnoliopsida</taxon>
        <taxon>eudicotyledons</taxon>
        <taxon>Gunneridae</taxon>
        <taxon>Pentapetalae</taxon>
        <taxon>rosids</taxon>
        <taxon>fabids</taxon>
        <taxon>Malpighiales</taxon>
        <taxon>Salicaceae</taxon>
        <taxon>Saliceae</taxon>
        <taxon>Salix</taxon>
    </lineage>
</organism>
<evidence type="ECO:0000313" key="2">
    <source>
        <dbReference type="EMBL" id="KAF9675186.1"/>
    </source>
</evidence>
<gene>
    <name evidence="2" type="ORF">SADUNF_Sadunf09G0006000</name>
</gene>
<protein>
    <submittedName>
        <fullName evidence="2">Uncharacterized protein</fullName>
    </submittedName>
</protein>
<evidence type="ECO:0000313" key="3">
    <source>
        <dbReference type="Proteomes" id="UP000657918"/>
    </source>
</evidence>
<dbReference type="Proteomes" id="UP000657918">
    <property type="component" value="Unassembled WGS sequence"/>
</dbReference>
<evidence type="ECO:0000256" key="1">
    <source>
        <dbReference type="SAM" id="SignalP"/>
    </source>
</evidence>
<keyword evidence="3" id="KW-1185">Reference proteome</keyword>
<accession>A0A835MVP4</accession>
<keyword evidence="1" id="KW-0732">Signal</keyword>
<name>A0A835MVP4_9ROSI</name>
<comment type="caution">
    <text evidence="2">The sequence shown here is derived from an EMBL/GenBank/DDBJ whole genome shotgun (WGS) entry which is preliminary data.</text>
</comment>
<proteinExistence type="predicted"/>
<reference evidence="2 3" key="1">
    <citation type="submission" date="2020-10" db="EMBL/GenBank/DDBJ databases">
        <title>Plant Genome Project.</title>
        <authorList>
            <person name="Zhang R.-G."/>
        </authorList>
    </citation>
    <scope>NUCLEOTIDE SEQUENCE [LARGE SCALE GENOMIC DNA]</scope>
    <source>
        <strain evidence="2">FAFU-HL-1</strain>
        <tissue evidence="2">Leaf</tissue>
    </source>
</reference>
<dbReference type="AlphaFoldDB" id="A0A835MVP4"/>
<feature type="chain" id="PRO_5032699283" evidence="1">
    <location>
        <begin position="23"/>
        <end position="394"/>
    </location>
</feature>
<feature type="signal peptide" evidence="1">
    <location>
        <begin position="1"/>
        <end position="22"/>
    </location>
</feature>